<organism evidence="2 3">
    <name type="scientific">Methylovirgula ligni</name>
    <dbReference type="NCBI Taxonomy" id="569860"/>
    <lineage>
        <taxon>Bacteria</taxon>
        <taxon>Pseudomonadati</taxon>
        <taxon>Pseudomonadota</taxon>
        <taxon>Alphaproteobacteria</taxon>
        <taxon>Hyphomicrobiales</taxon>
        <taxon>Beijerinckiaceae</taxon>
        <taxon>Methylovirgula</taxon>
    </lineage>
</organism>
<dbReference type="Pfam" id="PF19660">
    <property type="entry name" value="DUF6163"/>
    <property type="match status" value="1"/>
</dbReference>
<proteinExistence type="predicted"/>
<accession>A0A3D9YZE4</accession>
<dbReference type="OrthoDB" id="7843623at2"/>
<comment type="caution">
    <text evidence="2">The sequence shown here is derived from an EMBL/GenBank/DDBJ whole genome shotgun (WGS) entry which is preliminary data.</text>
</comment>
<feature type="transmembrane region" description="Helical" evidence="1">
    <location>
        <begin position="35"/>
        <end position="52"/>
    </location>
</feature>
<evidence type="ECO:0000256" key="1">
    <source>
        <dbReference type="SAM" id="Phobius"/>
    </source>
</evidence>
<keyword evidence="1" id="KW-1133">Transmembrane helix</keyword>
<dbReference type="InterPro" id="IPR046161">
    <property type="entry name" value="DUF6163"/>
</dbReference>
<keyword evidence="1" id="KW-0472">Membrane</keyword>
<dbReference type="AlphaFoldDB" id="A0A3D9YZE4"/>
<evidence type="ECO:0000313" key="3">
    <source>
        <dbReference type="Proteomes" id="UP000256900"/>
    </source>
</evidence>
<evidence type="ECO:0008006" key="4">
    <source>
        <dbReference type="Google" id="ProtNLM"/>
    </source>
</evidence>
<dbReference type="RefSeq" id="WP_115836810.1">
    <property type="nucleotide sequence ID" value="NZ_CP025086.1"/>
</dbReference>
<keyword evidence="1" id="KW-0812">Transmembrane</keyword>
<keyword evidence="3" id="KW-1185">Reference proteome</keyword>
<gene>
    <name evidence="2" type="ORF">DES32_2301</name>
</gene>
<reference evidence="2 3" key="1">
    <citation type="submission" date="2018-08" db="EMBL/GenBank/DDBJ databases">
        <title>Genomic Encyclopedia of Type Strains, Phase IV (KMG-IV): sequencing the most valuable type-strain genomes for metagenomic binning, comparative biology and taxonomic classification.</title>
        <authorList>
            <person name="Goeker M."/>
        </authorList>
    </citation>
    <scope>NUCLEOTIDE SEQUENCE [LARGE SCALE GENOMIC DNA]</scope>
    <source>
        <strain evidence="2 3">BW863</strain>
    </source>
</reference>
<name>A0A3D9YZE4_9HYPH</name>
<evidence type="ECO:0000313" key="2">
    <source>
        <dbReference type="EMBL" id="REF86252.1"/>
    </source>
</evidence>
<sequence length="154" mass="16682">MKFFARREREERAAEPGAAIKLGAKPAEAAAQMQWGLILVIFMRVLAALWIFQGLAEWALVLVPQRSVLEALPAAMAAAVIFFAIADLVAAVGLWLATPWGGALWLFAASSQIFIAIAIRNSISMAWVAIDVILIAFYFVLTFNAGRAGAQYAE</sequence>
<feature type="transmembrane region" description="Helical" evidence="1">
    <location>
        <begin position="103"/>
        <end position="119"/>
    </location>
</feature>
<feature type="transmembrane region" description="Helical" evidence="1">
    <location>
        <begin position="72"/>
        <end position="96"/>
    </location>
</feature>
<dbReference type="Proteomes" id="UP000256900">
    <property type="component" value="Unassembled WGS sequence"/>
</dbReference>
<protein>
    <recommendedName>
        <fullName evidence="4">DoxX-like protein</fullName>
    </recommendedName>
</protein>
<dbReference type="EMBL" id="QUMO01000003">
    <property type="protein sequence ID" value="REF86252.1"/>
    <property type="molecule type" value="Genomic_DNA"/>
</dbReference>
<feature type="transmembrane region" description="Helical" evidence="1">
    <location>
        <begin position="125"/>
        <end position="146"/>
    </location>
</feature>